<organism evidence="3 4">
    <name type="scientific">Pusillibacter faecalis</name>
    <dbReference type="NCBI Taxonomy" id="2714358"/>
    <lineage>
        <taxon>Bacteria</taxon>
        <taxon>Bacillati</taxon>
        <taxon>Bacillota</taxon>
        <taxon>Clostridia</taxon>
        <taxon>Eubacteriales</taxon>
        <taxon>Oscillospiraceae</taxon>
        <taxon>Pusillibacter</taxon>
    </lineage>
</organism>
<gene>
    <name evidence="3" type="ORF">MM59RIKEN_14800</name>
</gene>
<evidence type="ECO:0000313" key="3">
    <source>
        <dbReference type="EMBL" id="BCK84161.1"/>
    </source>
</evidence>
<dbReference type="PANTHER" id="PTHR42856:SF1">
    <property type="entry name" value="ACYL-COENZYME A THIOESTERASE PAAI"/>
    <property type="match status" value="1"/>
</dbReference>
<dbReference type="InterPro" id="IPR029069">
    <property type="entry name" value="HotDog_dom_sf"/>
</dbReference>
<dbReference type="KEGG" id="pfaa:MM59RIKEN_14800"/>
<dbReference type="Pfam" id="PF03061">
    <property type="entry name" value="4HBT"/>
    <property type="match status" value="1"/>
</dbReference>
<dbReference type="AlphaFoldDB" id="A0A810QES4"/>
<dbReference type="InterPro" id="IPR006683">
    <property type="entry name" value="Thioestr_dom"/>
</dbReference>
<dbReference type="Gene3D" id="3.10.129.10">
    <property type="entry name" value="Hotdog Thioesterase"/>
    <property type="match status" value="1"/>
</dbReference>
<accession>A0A810QES4</accession>
<name>A0A810QES4_9FIRM</name>
<keyword evidence="4" id="KW-1185">Reference proteome</keyword>
<feature type="domain" description="Thioesterase" evidence="2">
    <location>
        <begin position="47"/>
        <end position="120"/>
    </location>
</feature>
<dbReference type="SUPFAM" id="SSF54637">
    <property type="entry name" value="Thioesterase/thiol ester dehydrase-isomerase"/>
    <property type="match status" value="1"/>
</dbReference>
<protein>
    <recommendedName>
        <fullName evidence="2">Thioesterase domain-containing protein</fullName>
    </recommendedName>
</protein>
<keyword evidence="1" id="KW-0378">Hydrolase</keyword>
<dbReference type="InterPro" id="IPR003736">
    <property type="entry name" value="PAAI_dom"/>
</dbReference>
<dbReference type="CDD" id="cd03443">
    <property type="entry name" value="PaaI_thioesterase"/>
    <property type="match status" value="1"/>
</dbReference>
<evidence type="ECO:0000259" key="2">
    <source>
        <dbReference type="Pfam" id="PF03061"/>
    </source>
</evidence>
<evidence type="ECO:0000256" key="1">
    <source>
        <dbReference type="ARBA" id="ARBA00022801"/>
    </source>
</evidence>
<dbReference type="EMBL" id="AP023420">
    <property type="protein sequence ID" value="BCK84161.1"/>
    <property type="molecule type" value="Genomic_DNA"/>
</dbReference>
<sequence length="137" mass="15494">MNELEETMRERLKKNQFMSYNHIELEHVEPDYAVFRLDIRPESRNIFGMVHGGALYTMADNAAGSAAHTDGRNYVTQNGSLHFLRNQTEGTVRATGRVRHRGRSTVLVSVDITGQDQRLLATGEFSFFCVERSGKSS</sequence>
<evidence type="ECO:0000313" key="4">
    <source>
        <dbReference type="Proteomes" id="UP000679848"/>
    </source>
</evidence>
<reference evidence="3" key="1">
    <citation type="submission" date="2020-09" db="EMBL/GenBank/DDBJ databases">
        <title>New species isolated from human feces.</title>
        <authorList>
            <person name="Kitahara M."/>
            <person name="Shigeno Y."/>
            <person name="Shime M."/>
            <person name="Matsumoto Y."/>
            <person name="Nakamura S."/>
            <person name="Motooka D."/>
            <person name="Fukuoka S."/>
            <person name="Nishikawa H."/>
            <person name="Benno Y."/>
        </authorList>
    </citation>
    <scope>NUCLEOTIDE SEQUENCE</scope>
    <source>
        <strain evidence="3">MM59</strain>
    </source>
</reference>
<dbReference type="RefSeq" id="WP_187030106.1">
    <property type="nucleotide sequence ID" value="NZ_AP023420.1"/>
</dbReference>
<dbReference type="InterPro" id="IPR052723">
    <property type="entry name" value="Acyl-CoA_thioesterase_PaaI"/>
</dbReference>
<dbReference type="NCBIfam" id="TIGR00369">
    <property type="entry name" value="unchar_dom_1"/>
    <property type="match status" value="1"/>
</dbReference>
<dbReference type="GO" id="GO:0016289">
    <property type="term" value="F:acyl-CoA hydrolase activity"/>
    <property type="evidence" value="ECO:0007669"/>
    <property type="project" value="TreeGrafter"/>
</dbReference>
<proteinExistence type="predicted"/>
<dbReference type="Proteomes" id="UP000679848">
    <property type="component" value="Chromosome"/>
</dbReference>
<dbReference type="PANTHER" id="PTHR42856">
    <property type="entry name" value="ACYL-COENZYME A THIOESTERASE PAAI"/>
    <property type="match status" value="1"/>
</dbReference>